<proteinExistence type="predicted"/>
<dbReference type="Proteomes" id="UP000198836">
    <property type="component" value="Unassembled WGS sequence"/>
</dbReference>
<keyword evidence="2" id="KW-1185">Reference proteome</keyword>
<dbReference type="AlphaFoldDB" id="A0A1I0SPN8"/>
<gene>
    <name evidence="1" type="ORF">SAMN04488511_102309</name>
</gene>
<accession>A0A1I0SPN8</accession>
<dbReference type="OrthoDB" id="489287at2"/>
<dbReference type="STRING" id="332999.SAMN04488511_102309"/>
<name>A0A1I0SPN8_9SPHI</name>
<dbReference type="EMBL" id="FOJM01000002">
    <property type="protein sequence ID" value="SFA41377.1"/>
    <property type="molecule type" value="Genomic_DNA"/>
</dbReference>
<reference evidence="2" key="1">
    <citation type="submission" date="2016-10" db="EMBL/GenBank/DDBJ databases">
        <authorList>
            <person name="Varghese N."/>
            <person name="Submissions S."/>
        </authorList>
    </citation>
    <scope>NUCLEOTIDE SEQUENCE [LARGE SCALE GENOMIC DNA]</scope>
    <source>
        <strain evidence="2">DSM 18130</strain>
    </source>
</reference>
<protein>
    <submittedName>
        <fullName evidence="1">Uncharacterized protein</fullName>
    </submittedName>
</protein>
<evidence type="ECO:0000313" key="2">
    <source>
        <dbReference type="Proteomes" id="UP000198836"/>
    </source>
</evidence>
<evidence type="ECO:0000313" key="1">
    <source>
        <dbReference type="EMBL" id="SFA41377.1"/>
    </source>
</evidence>
<organism evidence="1 2">
    <name type="scientific">Pedobacter suwonensis</name>
    <dbReference type="NCBI Taxonomy" id="332999"/>
    <lineage>
        <taxon>Bacteria</taxon>
        <taxon>Pseudomonadati</taxon>
        <taxon>Bacteroidota</taxon>
        <taxon>Sphingobacteriia</taxon>
        <taxon>Sphingobacteriales</taxon>
        <taxon>Sphingobacteriaceae</taxon>
        <taxon>Pedobacter</taxon>
    </lineage>
</organism>
<sequence length="77" mass="8982">MGDYYKVYYLLQKTAIKVMTVNYPKEPMMEAYLSLFPNADAKQLPEIDLRGRFLENIQPLLTIANNNGFEYMRSPIS</sequence>
<dbReference type="RefSeq" id="WP_090980569.1">
    <property type="nucleotide sequence ID" value="NZ_FOJM01000002.1"/>
</dbReference>